<dbReference type="EMBL" id="CAJVPU010030902">
    <property type="protein sequence ID" value="CAG8715415.1"/>
    <property type="molecule type" value="Genomic_DNA"/>
</dbReference>
<name>A0ACA9PMM5_9GLOM</name>
<keyword evidence="2" id="KW-1185">Reference proteome</keyword>
<gene>
    <name evidence="1" type="ORF">DHETER_LOCUS12512</name>
</gene>
<evidence type="ECO:0000313" key="1">
    <source>
        <dbReference type="EMBL" id="CAG8715415.1"/>
    </source>
</evidence>
<evidence type="ECO:0000313" key="2">
    <source>
        <dbReference type="Proteomes" id="UP000789702"/>
    </source>
</evidence>
<feature type="non-terminal residue" evidence="1">
    <location>
        <position position="1"/>
    </location>
</feature>
<proteinExistence type="predicted"/>
<sequence>VVQDDLDEGIIGKNDIRFVAGNAGITRPAFKYCRHKQIFVLEVFKTVDDVTILYKPFKHNKEIFLT</sequence>
<dbReference type="Proteomes" id="UP000789702">
    <property type="component" value="Unassembled WGS sequence"/>
</dbReference>
<reference evidence="1" key="1">
    <citation type="submission" date="2021-06" db="EMBL/GenBank/DDBJ databases">
        <authorList>
            <person name="Kallberg Y."/>
            <person name="Tangrot J."/>
            <person name="Rosling A."/>
        </authorList>
    </citation>
    <scope>NUCLEOTIDE SEQUENCE</scope>
    <source>
        <strain evidence="1">IL203A</strain>
    </source>
</reference>
<protein>
    <submittedName>
        <fullName evidence="1">2928_t:CDS:1</fullName>
    </submittedName>
</protein>
<accession>A0ACA9PMM5</accession>
<comment type="caution">
    <text evidence="1">The sequence shown here is derived from an EMBL/GenBank/DDBJ whole genome shotgun (WGS) entry which is preliminary data.</text>
</comment>
<organism evidence="1 2">
    <name type="scientific">Dentiscutata heterogama</name>
    <dbReference type="NCBI Taxonomy" id="1316150"/>
    <lineage>
        <taxon>Eukaryota</taxon>
        <taxon>Fungi</taxon>
        <taxon>Fungi incertae sedis</taxon>
        <taxon>Mucoromycota</taxon>
        <taxon>Glomeromycotina</taxon>
        <taxon>Glomeromycetes</taxon>
        <taxon>Diversisporales</taxon>
        <taxon>Gigasporaceae</taxon>
        <taxon>Dentiscutata</taxon>
    </lineage>
</organism>